<evidence type="ECO:0000313" key="5">
    <source>
        <dbReference type="WBParaSite" id="ASIM_0000030101-mRNA-1"/>
    </source>
</evidence>
<protein>
    <submittedName>
        <fullName evidence="5">Cadherin domain-containing protein</fullName>
    </submittedName>
</protein>
<keyword evidence="2" id="KW-0732">Signal</keyword>
<dbReference type="AlphaFoldDB" id="A0A0M3IYH9"/>
<dbReference type="Proteomes" id="UP000267096">
    <property type="component" value="Unassembled WGS sequence"/>
</dbReference>
<accession>A0A0M3IYH9</accession>
<organism evidence="5">
    <name type="scientific">Anisakis simplex</name>
    <name type="common">Herring worm</name>
    <dbReference type="NCBI Taxonomy" id="6269"/>
    <lineage>
        <taxon>Eukaryota</taxon>
        <taxon>Metazoa</taxon>
        <taxon>Ecdysozoa</taxon>
        <taxon>Nematoda</taxon>
        <taxon>Chromadorea</taxon>
        <taxon>Rhabditida</taxon>
        <taxon>Spirurina</taxon>
        <taxon>Ascaridomorpha</taxon>
        <taxon>Ascaridoidea</taxon>
        <taxon>Anisakidae</taxon>
        <taxon>Anisakis</taxon>
        <taxon>Anisakis simplex complex</taxon>
    </lineage>
</organism>
<keyword evidence="1" id="KW-0472">Membrane</keyword>
<dbReference type="WBParaSite" id="ASIM_0000030101-mRNA-1">
    <property type="protein sequence ID" value="ASIM_0000030101-mRNA-1"/>
    <property type="gene ID" value="ASIM_0000030101"/>
</dbReference>
<reference evidence="5" key="1">
    <citation type="submission" date="2017-02" db="UniProtKB">
        <authorList>
            <consortium name="WormBaseParasite"/>
        </authorList>
    </citation>
    <scope>IDENTIFICATION</scope>
</reference>
<dbReference type="EMBL" id="UYRR01000087">
    <property type="protein sequence ID" value="VDK17481.1"/>
    <property type="molecule type" value="Genomic_DNA"/>
</dbReference>
<evidence type="ECO:0000313" key="4">
    <source>
        <dbReference type="Proteomes" id="UP000267096"/>
    </source>
</evidence>
<feature type="signal peptide" evidence="2">
    <location>
        <begin position="1"/>
        <end position="18"/>
    </location>
</feature>
<evidence type="ECO:0000313" key="3">
    <source>
        <dbReference type="EMBL" id="VDK17481.1"/>
    </source>
</evidence>
<evidence type="ECO:0000256" key="2">
    <source>
        <dbReference type="SAM" id="SignalP"/>
    </source>
</evidence>
<keyword evidence="1" id="KW-0812">Transmembrane</keyword>
<feature type="transmembrane region" description="Helical" evidence="1">
    <location>
        <begin position="401"/>
        <end position="426"/>
    </location>
</feature>
<keyword evidence="4" id="KW-1185">Reference proteome</keyword>
<gene>
    <name evidence="3" type="ORF">ASIM_LOCUS212</name>
</gene>
<dbReference type="OrthoDB" id="5905525at2759"/>
<proteinExistence type="predicted"/>
<reference evidence="3 4" key="2">
    <citation type="submission" date="2018-11" db="EMBL/GenBank/DDBJ databases">
        <authorList>
            <consortium name="Pathogen Informatics"/>
        </authorList>
    </citation>
    <scope>NUCLEOTIDE SEQUENCE [LARGE SCALE GENOMIC DNA]</scope>
</reference>
<evidence type="ECO:0000256" key="1">
    <source>
        <dbReference type="SAM" id="Phobius"/>
    </source>
</evidence>
<feature type="chain" id="PRO_5043120671" evidence="2">
    <location>
        <begin position="19"/>
        <end position="464"/>
    </location>
</feature>
<sequence>MLFWIIIILLHHLSRVTPTTTEFCLKVREVKRIDVSLNSLDKPIGILLNSTATVGLYASFCESKQGKAIYVGHGSATLKLSPFDLFQLMETTKCEGSIDPFYILSDQQSKSFYLTVIGKSTPFSNVSVAIGSYKTDQLEERVKRSKKAVSNNDFEFNRSATIVERQFTLQTSDQDLYLNVTLNDYSEITVEVRLSACYVNKGEIIHIITANNDSLSSSIFLNSSEVVELIEATKCENDRDSIHDDSLSVATHLYLRLIPSNYDQPNSGHIQVMNGDMQPIVITVVDELKNMAIAEGKIMIMKRRFWNVTRDETKNLTGTITNVSKDVKLYVIVQKLKKRSPELTPSKGSSSYPLKVSITGKSMTNSASVYCLSESEEPLRVEMNKNENDNSKSSFWDSVSVWHYICAGLVIFIVTAILVAILFCLFRCFHVENIVIHDPNGTIDAYGKLGERPIQLQPIRKSRI</sequence>
<keyword evidence="1" id="KW-1133">Transmembrane helix</keyword>
<name>A0A0M3IYH9_ANISI</name>